<dbReference type="NCBIfam" id="NF033611">
    <property type="entry name" value="SAVED"/>
    <property type="match status" value="1"/>
</dbReference>
<dbReference type="Proteomes" id="UP000318720">
    <property type="component" value="Unassembled WGS sequence"/>
</dbReference>
<dbReference type="InterPro" id="IPR040836">
    <property type="entry name" value="SAVED"/>
</dbReference>
<reference evidence="2 3" key="1">
    <citation type="submission" date="2019-03" db="EMBL/GenBank/DDBJ databases">
        <title>Comparative genomic analyses of the sweetpotato soil rot pathogen, Streptomyces ipomoeae.</title>
        <authorList>
            <person name="Ruschel Soares N."/>
            <person name="Badger J.H."/>
            <person name="Huguet-Tapia J.C."/>
            <person name="Clark C.A."/>
            <person name="Pettis G.S."/>
        </authorList>
    </citation>
    <scope>NUCLEOTIDE SEQUENCE [LARGE SCALE GENOMIC DNA]</scope>
    <source>
        <strain evidence="2 3">88-35</strain>
    </source>
</reference>
<dbReference type="AlphaFoldDB" id="A0AAE8W9R9"/>
<organism evidence="2 3">
    <name type="scientific">Streptomyces ipomoeae</name>
    <dbReference type="NCBI Taxonomy" id="103232"/>
    <lineage>
        <taxon>Bacteria</taxon>
        <taxon>Bacillati</taxon>
        <taxon>Actinomycetota</taxon>
        <taxon>Actinomycetes</taxon>
        <taxon>Kitasatosporales</taxon>
        <taxon>Streptomycetaceae</taxon>
        <taxon>Streptomyces</taxon>
    </lineage>
</organism>
<evidence type="ECO:0000313" key="2">
    <source>
        <dbReference type="EMBL" id="TQE39942.1"/>
    </source>
</evidence>
<feature type="domain" description="SMODS-associated and fused to various effectors" evidence="1">
    <location>
        <begin position="314"/>
        <end position="492"/>
    </location>
</feature>
<dbReference type="Pfam" id="PF18145">
    <property type="entry name" value="SAVED"/>
    <property type="match status" value="1"/>
</dbReference>
<accession>A0AAE8W9R9</accession>
<proteinExistence type="predicted"/>
<name>A0AAE8W9R9_9ACTN</name>
<gene>
    <name evidence="2" type="ORF">Sipo8835_01095</name>
</gene>
<protein>
    <submittedName>
        <fullName evidence="2">SAVED domain-containing protein</fullName>
    </submittedName>
</protein>
<evidence type="ECO:0000313" key="3">
    <source>
        <dbReference type="Proteomes" id="UP000318720"/>
    </source>
</evidence>
<dbReference type="RefSeq" id="WP_141580397.1">
    <property type="nucleotide sequence ID" value="NZ_SPAZ01000013.1"/>
</dbReference>
<dbReference type="EMBL" id="SPAZ01000013">
    <property type="protein sequence ID" value="TQE39942.1"/>
    <property type="molecule type" value="Genomic_DNA"/>
</dbReference>
<comment type="caution">
    <text evidence="2">The sequence shown here is derived from an EMBL/GenBank/DDBJ whole genome shotgun (WGS) entry which is preliminary data.</text>
</comment>
<sequence>MAHLPAPGPTSVRTTGDYYQWLVAWEACLILLRENAARSRNPVRAVGVELDGVGNLDDVVLLRDVPPNTYKQVKYAVDSATPVNAEYLTKPTDSGGPSILKKIARTWKQLTADGGSVELHLVTNRAADPADDLVKVCDARTGLLMPKAAIGGDKSDRGKARARWAKEAGLTEAELLDLLSVLHFDLSVNMVKYQEHLQLLMAVAGLRNDQQALEAGAGWVAKMVRNGQRELTLAMVDSAVAELDLKAGPARAVLSIATLKPDPMAPDADHAIDWVDRFESDSEYTKRRPLPPNTWAQLQADIEAAPGRLPAGTTAVSVTGSIRLAPAFLVGTTFRMVTGTDLAALQRGRAGSQLWSTNDPFETALVPEATEHEIGQGDELAVAIAVATEITRDVLEYLREQDLPVGKLIVLAPPSGKANDGSVPGSTAANALAVGIRDHLRRSTRRVQRMHLFLACPMGLAVLLGNRWNRLCQTIVYEDIKIGDGYEAAFTVEA</sequence>
<evidence type="ECO:0000259" key="1">
    <source>
        <dbReference type="Pfam" id="PF18145"/>
    </source>
</evidence>